<keyword evidence="3 4" id="KW-0687">Ribonucleoprotein</keyword>
<organism evidence="6">
    <name type="scientific">Ignisphaera aggregans</name>
    <dbReference type="NCBI Taxonomy" id="334771"/>
    <lineage>
        <taxon>Archaea</taxon>
        <taxon>Thermoproteota</taxon>
        <taxon>Thermoprotei</taxon>
        <taxon>Desulfurococcales</taxon>
        <taxon>Desulfurococcaceae</taxon>
        <taxon>Ignisphaera</taxon>
    </lineage>
</organism>
<dbReference type="Pfam" id="PF00327">
    <property type="entry name" value="Ribosomal_L30"/>
    <property type="match status" value="1"/>
</dbReference>
<protein>
    <recommendedName>
        <fullName evidence="4">Large ribosomal subunit protein uL30</fullName>
    </recommendedName>
</protein>
<dbReference type="Gene3D" id="3.30.1390.20">
    <property type="entry name" value="Ribosomal protein L30, ferredoxin-like fold domain"/>
    <property type="match status" value="1"/>
</dbReference>
<dbReference type="InterPro" id="IPR016082">
    <property type="entry name" value="Ribosomal_uL30_ferredoxin-like"/>
</dbReference>
<evidence type="ECO:0000313" key="6">
    <source>
        <dbReference type="EMBL" id="HGN37165.1"/>
    </source>
</evidence>
<proteinExistence type="inferred from homology"/>
<dbReference type="GO" id="GO:0003735">
    <property type="term" value="F:structural constituent of ribosome"/>
    <property type="evidence" value="ECO:0007669"/>
    <property type="project" value="UniProtKB-UniRule"/>
</dbReference>
<dbReference type="NCBIfam" id="NF004711">
    <property type="entry name" value="PRK06049.1"/>
    <property type="match status" value="1"/>
</dbReference>
<accession>A0A7J3I9B1</accession>
<dbReference type="Gene3D" id="1.10.15.30">
    <property type="match status" value="1"/>
</dbReference>
<dbReference type="GO" id="GO:0022625">
    <property type="term" value="C:cytosolic large ribosomal subunit"/>
    <property type="evidence" value="ECO:0007669"/>
    <property type="project" value="UniProtKB-UniRule"/>
</dbReference>
<dbReference type="SUPFAM" id="SSF55129">
    <property type="entry name" value="Ribosomal protein L30p/L7e"/>
    <property type="match status" value="1"/>
</dbReference>
<name>A0A7J3I9B1_9CREN</name>
<dbReference type="AlphaFoldDB" id="A0A7J3I9B1"/>
<evidence type="ECO:0000313" key="7">
    <source>
        <dbReference type="EMBL" id="HGQ18848.1"/>
    </source>
</evidence>
<dbReference type="EMBL" id="DTBZ01000147">
    <property type="protein sequence ID" value="HGQ18848.1"/>
    <property type="molecule type" value="Genomic_DNA"/>
</dbReference>
<comment type="subunit">
    <text evidence="4">Part of the 50S ribosomal subunit.</text>
</comment>
<dbReference type="GO" id="GO:0000463">
    <property type="term" value="P:maturation of LSU-rRNA from tricistronic rRNA transcript (SSU-rRNA, 5.8S rRNA, LSU-rRNA)"/>
    <property type="evidence" value="ECO:0007669"/>
    <property type="project" value="TreeGrafter"/>
</dbReference>
<dbReference type="GO" id="GO:0003723">
    <property type="term" value="F:RNA binding"/>
    <property type="evidence" value="ECO:0007669"/>
    <property type="project" value="TreeGrafter"/>
</dbReference>
<dbReference type="InterPro" id="IPR005997">
    <property type="entry name" value="Ribosomal_uL30_arc"/>
</dbReference>
<comment type="similarity">
    <text evidence="1 4">Belongs to the universal ribosomal protein uL30 family.</text>
</comment>
<feature type="domain" description="Large ribosomal subunit protein uL30-like ferredoxin-like fold" evidence="5">
    <location>
        <begin position="14"/>
        <end position="63"/>
    </location>
</feature>
<dbReference type="PANTHER" id="PTHR11524:SF16">
    <property type="entry name" value="LARGE RIBOSOMAL SUBUNIT PROTEIN UL30"/>
    <property type="match status" value="1"/>
</dbReference>
<evidence type="ECO:0000256" key="4">
    <source>
        <dbReference type="HAMAP-Rule" id="MF_01371"/>
    </source>
</evidence>
<dbReference type="InterPro" id="IPR035808">
    <property type="entry name" value="Ribosomal_uL30_euk_arc"/>
</dbReference>
<evidence type="ECO:0000256" key="3">
    <source>
        <dbReference type="ARBA" id="ARBA00023274"/>
    </source>
</evidence>
<dbReference type="EMBL" id="DTAI01000191">
    <property type="protein sequence ID" value="HGN37165.1"/>
    <property type="molecule type" value="Genomic_DNA"/>
</dbReference>
<dbReference type="HAMAP" id="MF_01371_A">
    <property type="entry name" value="Ribosomal_uL30_A"/>
    <property type="match status" value="1"/>
</dbReference>
<sequence>MGVEEHTKKPTLVAIIRVRGQVGVPYDVEHSLKLLRLSKKYHCVVYPITKSLQGILNRIKDWVTWGEIDLDTLTTLLRKRGRIKGGEPLTDEFIKRSFNIENIEEFAKAVYEGQLKLHKLTEFGVKPVFRLHPPKGGFKGSIKKPYKDGGEVGYRGSKINELLKRMI</sequence>
<dbReference type="InterPro" id="IPR036919">
    <property type="entry name" value="Ribo_uL30_ferredoxin-like_sf"/>
</dbReference>
<evidence type="ECO:0000256" key="2">
    <source>
        <dbReference type="ARBA" id="ARBA00022980"/>
    </source>
</evidence>
<reference evidence="6" key="1">
    <citation type="journal article" date="2020" name="mSystems">
        <title>Genome- and Community-Level Interaction Insights into Carbon Utilization and Element Cycling Functions of Hydrothermarchaeota in Hydrothermal Sediment.</title>
        <authorList>
            <person name="Zhou Z."/>
            <person name="Liu Y."/>
            <person name="Xu W."/>
            <person name="Pan J."/>
            <person name="Luo Z.H."/>
            <person name="Li M."/>
        </authorList>
    </citation>
    <scope>NUCLEOTIDE SEQUENCE [LARGE SCALE GENOMIC DNA]</scope>
    <source>
        <strain evidence="6">SpSt-618</strain>
        <strain evidence="7">SpSt-657</strain>
    </source>
</reference>
<evidence type="ECO:0000256" key="1">
    <source>
        <dbReference type="ARBA" id="ARBA00007594"/>
    </source>
</evidence>
<evidence type="ECO:0000259" key="5">
    <source>
        <dbReference type="Pfam" id="PF00327"/>
    </source>
</evidence>
<dbReference type="InterPro" id="IPR039699">
    <property type="entry name" value="Ribosomal_uL30"/>
</dbReference>
<dbReference type="CDD" id="cd01657">
    <property type="entry name" value="Ribosomal_L7_archeal_euk"/>
    <property type="match status" value="1"/>
</dbReference>
<comment type="caution">
    <text evidence="6">The sequence shown here is derived from an EMBL/GenBank/DDBJ whole genome shotgun (WGS) entry which is preliminary data.</text>
</comment>
<gene>
    <name evidence="4" type="primary">rpl30</name>
    <name evidence="6" type="ORF">ENT87_06430</name>
    <name evidence="7" type="ORF">ENU30_07755</name>
</gene>
<dbReference type="NCBIfam" id="TIGR01309">
    <property type="entry name" value="uL30_arch"/>
    <property type="match status" value="1"/>
</dbReference>
<keyword evidence="2 4" id="KW-0689">Ribosomal protein</keyword>
<dbReference type="PANTHER" id="PTHR11524">
    <property type="entry name" value="60S RIBOSOMAL PROTEIN L7"/>
    <property type="match status" value="1"/>
</dbReference>
<dbReference type="GO" id="GO:0006412">
    <property type="term" value="P:translation"/>
    <property type="evidence" value="ECO:0007669"/>
    <property type="project" value="UniProtKB-UniRule"/>
</dbReference>